<organism evidence="1 2">
    <name type="scientific">Conexibacter arvalis</name>
    <dbReference type="NCBI Taxonomy" id="912552"/>
    <lineage>
        <taxon>Bacteria</taxon>
        <taxon>Bacillati</taxon>
        <taxon>Actinomycetota</taxon>
        <taxon>Thermoleophilia</taxon>
        <taxon>Solirubrobacterales</taxon>
        <taxon>Conexibacteraceae</taxon>
        <taxon>Conexibacter</taxon>
    </lineage>
</organism>
<dbReference type="InterPro" id="IPR002838">
    <property type="entry name" value="AIM24"/>
</dbReference>
<dbReference type="RefSeq" id="WP_183343207.1">
    <property type="nucleotide sequence ID" value="NZ_JACHNU010000004.1"/>
</dbReference>
<dbReference type="SUPFAM" id="SSF51219">
    <property type="entry name" value="TRAP-like"/>
    <property type="match status" value="1"/>
</dbReference>
<proteinExistence type="predicted"/>
<reference evidence="1 2" key="1">
    <citation type="submission" date="2020-08" db="EMBL/GenBank/DDBJ databases">
        <title>Genomic Encyclopedia of Archaeal and Bacterial Type Strains, Phase II (KMG-II): from individual species to whole genera.</title>
        <authorList>
            <person name="Goeker M."/>
        </authorList>
    </citation>
    <scope>NUCLEOTIDE SEQUENCE [LARGE SCALE GENOMIC DNA]</scope>
    <source>
        <strain evidence="1 2">DSM 23288</strain>
    </source>
</reference>
<dbReference type="InterPro" id="IPR016031">
    <property type="entry name" value="Trp_RNA-bd_attenuator-like_dom"/>
</dbReference>
<sequence>MNVTTRHNPSFAVARVQLSGNESIKAESGAMMAHSAGVAIEAKMQGGLMKGLKRSMLGGESLFVTTFHAPAEGGWVDVAANLPGDVTTIELNGGALNVSRGNWLASAATIELDTKWGGFKNLMGGEGGFLVHATGTGTVVVSCYGALDTVELAAGESVVIDSGHVVAFDPTVQFTTRKVTKGMMATLKSGEGLVMEFSGPGRVLTQSRDPSALISWLTTSLPFSRA</sequence>
<dbReference type="AlphaFoldDB" id="A0A840IF76"/>
<dbReference type="InterPro" id="IPR036983">
    <property type="entry name" value="AIM24_sf"/>
</dbReference>
<protein>
    <submittedName>
        <fullName evidence="1">Uncharacterized protein (TIGR00266 family)</fullName>
    </submittedName>
</protein>
<keyword evidence="2" id="KW-1185">Reference proteome</keyword>
<name>A0A840IF76_9ACTN</name>
<evidence type="ECO:0000313" key="1">
    <source>
        <dbReference type="EMBL" id="MBB4663479.1"/>
    </source>
</evidence>
<dbReference type="PANTHER" id="PTHR43657">
    <property type="entry name" value="TRYPTOPHAN RNA-BINDING ATTENUATOR PROTEIN-LIKE PROTEIN"/>
    <property type="match status" value="1"/>
</dbReference>
<gene>
    <name evidence="1" type="ORF">BDZ31_003074</name>
</gene>
<dbReference type="NCBIfam" id="TIGR00266">
    <property type="entry name" value="TIGR00266 family protein"/>
    <property type="match status" value="1"/>
</dbReference>
<evidence type="ECO:0000313" key="2">
    <source>
        <dbReference type="Proteomes" id="UP000585272"/>
    </source>
</evidence>
<dbReference type="Pfam" id="PF01987">
    <property type="entry name" value="AIM24"/>
    <property type="match status" value="1"/>
</dbReference>
<accession>A0A840IF76</accession>
<comment type="caution">
    <text evidence="1">The sequence shown here is derived from an EMBL/GenBank/DDBJ whole genome shotgun (WGS) entry which is preliminary data.</text>
</comment>
<dbReference type="Gene3D" id="3.60.160.10">
    <property type="entry name" value="Mitochondrial biogenesis AIM24"/>
    <property type="match status" value="1"/>
</dbReference>
<dbReference type="PANTHER" id="PTHR43657:SF1">
    <property type="entry name" value="ALTERED INHERITANCE OF MITOCHONDRIA PROTEIN 24, MITOCHONDRIAL"/>
    <property type="match status" value="1"/>
</dbReference>
<dbReference type="EMBL" id="JACHNU010000004">
    <property type="protein sequence ID" value="MBB4663479.1"/>
    <property type="molecule type" value="Genomic_DNA"/>
</dbReference>
<dbReference type="Proteomes" id="UP000585272">
    <property type="component" value="Unassembled WGS sequence"/>
</dbReference>